<dbReference type="RefSeq" id="WP_014042854.1">
    <property type="nucleotide sequence ID" value="NC_015949.1"/>
</dbReference>
<evidence type="ECO:0000313" key="3">
    <source>
        <dbReference type="EMBL" id="AEM74232.1"/>
    </source>
</evidence>
<dbReference type="Pfam" id="PF13280">
    <property type="entry name" value="WYL"/>
    <property type="match status" value="1"/>
</dbReference>
<dbReference type="InterPro" id="IPR026881">
    <property type="entry name" value="WYL_dom"/>
</dbReference>
<dbReference type="InterPro" id="IPR051534">
    <property type="entry name" value="CBASS_pafABC_assoc_protein"/>
</dbReference>
<dbReference type="KEGG" id="clc:Calla_1630"/>
<reference evidence="3 4" key="1">
    <citation type="submission" date="2011-08" db="EMBL/GenBank/DDBJ databases">
        <title>Complete sequence of Caldicellulosiruptor lactoaceticus 6A.</title>
        <authorList>
            <consortium name="US DOE Joint Genome Institute"/>
            <person name="Lucas S."/>
            <person name="Han J."/>
            <person name="Lapidus A."/>
            <person name="Cheng J.-F."/>
            <person name="Goodwin L."/>
            <person name="Pitluck S."/>
            <person name="Peters L."/>
            <person name="Davenport K."/>
            <person name="Detter J.C."/>
            <person name="Han C."/>
            <person name="Tapia R."/>
            <person name="Land M."/>
            <person name="Hauser L."/>
            <person name="Kyrpides N."/>
            <person name="Ivanova N."/>
            <person name="Ovchinnikova G."/>
            <person name="Pagani I."/>
            <person name="Blumer-Schuette S.E."/>
            <person name="Kelly R.M."/>
            <person name="Woyke T."/>
        </authorList>
    </citation>
    <scope>NUCLEOTIDE SEQUENCE [LARGE SCALE GENOMIC DNA]</scope>
    <source>
        <strain evidence="3 4">6A</strain>
    </source>
</reference>
<sequence>MAKKKSDNVLVRYERFLKYLSEGQYTQEEICNFLNISKRTLYRYIQTARKQGKNITIKNGRIALAEPCKQKEIKIELSADEKLLLSLMIEATNAYVSFFFENNPEYFRTLFNLVPERFIEVIPQPKSQLTILQRSWLLRIYYNLVEKNEFLEYEITYQKPSGEINTYKIVPFRLLFQKRSWYIVAACFEENEKLATEYRTFRINRVITLHETGRTFLPEQIAEARKRYALDRRNAWEFKGGPGTTEVIIKVHDERYWTFLTEVCWHPTQRNHPSQKTISFEVFDPNEMLPFLVQFADGIEVIAPRTLREKLFEFLRKSIERNGC</sequence>
<dbReference type="HOGENOM" id="CLU_857081_0_0_9"/>
<name>G2PT73_9FIRM</name>
<dbReference type="PANTHER" id="PTHR34580:SF1">
    <property type="entry name" value="PROTEIN PAFC"/>
    <property type="match status" value="1"/>
</dbReference>
<dbReference type="Pfam" id="PF08279">
    <property type="entry name" value="HTH_11"/>
    <property type="match status" value="1"/>
</dbReference>
<dbReference type="EMBL" id="CP003001">
    <property type="protein sequence ID" value="AEM74232.1"/>
    <property type="molecule type" value="Genomic_DNA"/>
</dbReference>
<dbReference type="PANTHER" id="PTHR34580">
    <property type="match status" value="1"/>
</dbReference>
<feature type="domain" description="Helix-turn-helix type 11" evidence="1">
    <location>
        <begin position="16"/>
        <end position="61"/>
    </location>
</feature>
<dbReference type="InterPro" id="IPR013196">
    <property type="entry name" value="HTH_11"/>
</dbReference>
<evidence type="ECO:0008006" key="5">
    <source>
        <dbReference type="Google" id="ProtNLM"/>
    </source>
</evidence>
<dbReference type="Proteomes" id="UP000009257">
    <property type="component" value="Chromosome"/>
</dbReference>
<organism evidence="3 4">
    <name type="scientific">Caldicellulosiruptor acetigenus 6A</name>
    <dbReference type="NCBI Taxonomy" id="632516"/>
    <lineage>
        <taxon>Bacteria</taxon>
        <taxon>Bacillati</taxon>
        <taxon>Bacillota</taxon>
        <taxon>Bacillota incertae sedis</taxon>
        <taxon>Caldicellulosiruptorales</taxon>
        <taxon>Caldicellulosiruptoraceae</taxon>
        <taxon>Caldicellulosiruptor</taxon>
    </lineage>
</organism>
<gene>
    <name evidence="3" type="ORF">Calla_1630</name>
</gene>
<dbReference type="AlphaFoldDB" id="G2PT73"/>
<accession>G2PT73</accession>
<evidence type="ECO:0000259" key="2">
    <source>
        <dbReference type="Pfam" id="PF13280"/>
    </source>
</evidence>
<proteinExistence type="predicted"/>
<feature type="domain" description="WYL" evidence="2">
    <location>
        <begin position="154"/>
        <end position="208"/>
    </location>
</feature>
<dbReference type="PROSITE" id="PS52050">
    <property type="entry name" value="WYL"/>
    <property type="match status" value="1"/>
</dbReference>
<protein>
    <recommendedName>
        <fullName evidence="5">Helix-turn-helix type 11 domain protein</fullName>
    </recommendedName>
</protein>
<evidence type="ECO:0000259" key="1">
    <source>
        <dbReference type="Pfam" id="PF08279"/>
    </source>
</evidence>
<evidence type="ECO:0000313" key="4">
    <source>
        <dbReference type="Proteomes" id="UP000009257"/>
    </source>
</evidence>